<feature type="compositionally biased region" description="Basic and acidic residues" evidence="1">
    <location>
        <begin position="394"/>
        <end position="418"/>
    </location>
</feature>
<feature type="compositionally biased region" description="Basic and acidic residues" evidence="1">
    <location>
        <begin position="2928"/>
        <end position="2940"/>
    </location>
</feature>
<feature type="compositionally biased region" description="Basic residues" evidence="1">
    <location>
        <begin position="3392"/>
        <end position="3401"/>
    </location>
</feature>
<feature type="compositionally biased region" description="Low complexity" evidence="1">
    <location>
        <begin position="1856"/>
        <end position="1866"/>
    </location>
</feature>
<feature type="compositionally biased region" description="Basic and acidic residues" evidence="1">
    <location>
        <begin position="4063"/>
        <end position="4075"/>
    </location>
</feature>
<feature type="compositionally biased region" description="Low complexity" evidence="1">
    <location>
        <begin position="2856"/>
        <end position="2868"/>
    </location>
</feature>
<dbReference type="Gene3D" id="2.60.40.10">
    <property type="entry name" value="Immunoglobulins"/>
    <property type="match status" value="1"/>
</dbReference>
<feature type="region of interest" description="Disordered" evidence="1">
    <location>
        <begin position="262"/>
        <end position="293"/>
    </location>
</feature>
<feature type="region of interest" description="Disordered" evidence="1">
    <location>
        <begin position="2691"/>
        <end position="2795"/>
    </location>
</feature>
<feature type="region of interest" description="Disordered" evidence="1">
    <location>
        <begin position="1661"/>
        <end position="1687"/>
    </location>
</feature>
<feature type="region of interest" description="Disordered" evidence="1">
    <location>
        <begin position="4025"/>
        <end position="4153"/>
    </location>
</feature>
<feature type="compositionally biased region" description="Basic residues" evidence="1">
    <location>
        <begin position="2870"/>
        <end position="2898"/>
    </location>
</feature>
<dbReference type="EMBL" id="BKCJ010000005">
    <property type="protein sequence ID" value="GEU28405.1"/>
    <property type="molecule type" value="Genomic_DNA"/>
</dbReference>
<feature type="compositionally biased region" description="Basic residues" evidence="1">
    <location>
        <begin position="3564"/>
        <end position="3574"/>
    </location>
</feature>
<feature type="region of interest" description="Disordered" evidence="1">
    <location>
        <begin position="1809"/>
        <end position="1830"/>
    </location>
</feature>
<feature type="compositionally biased region" description="Basic residues" evidence="1">
    <location>
        <begin position="2706"/>
        <end position="2715"/>
    </location>
</feature>
<feature type="compositionally biased region" description="Basic and acidic residues" evidence="1">
    <location>
        <begin position="1586"/>
        <end position="1595"/>
    </location>
</feature>
<feature type="compositionally biased region" description="Basic and acidic residues" evidence="1">
    <location>
        <begin position="274"/>
        <end position="293"/>
    </location>
</feature>
<evidence type="ECO:0000256" key="1">
    <source>
        <dbReference type="SAM" id="MobiDB-lite"/>
    </source>
</evidence>
<dbReference type="InterPro" id="IPR015943">
    <property type="entry name" value="WD40/YVTN_repeat-like_dom_sf"/>
</dbReference>
<feature type="region of interest" description="Disordered" evidence="1">
    <location>
        <begin position="31"/>
        <end position="56"/>
    </location>
</feature>
<feature type="compositionally biased region" description="Basic residues" evidence="1">
    <location>
        <begin position="264"/>
        <end position="273"/>
    </location>
</feature>
<feature type="region of interest" description="Disordered" evidence="1">
    <location>
        <begin position="3252"/>
        <end position="3299"/>
    </location>
</feature>
<feature type="compositionally biased region" description="Polar residues" evidence="1">
    <location>
        <begin position="3282"/>
        <end position="3291"/>
    </location>
</feature>
<feature type="region of interest" description="Disordered" evidence="1">
    <location>
        <begin position="3227"/>
        <end position="3246"/>
    </location>
</feature>
<feature type="region of interest" description="Disordered" evidence="1">
    <location>
        <begin position="2093"/>
        <end position="2121"/>
    </location>
</feature>
<gene>
    <name evidence="2" type="ORF">Tci_000383</name>
</gene>
<name>A0A699GJW6_TANCI</name>
<feature type="compositionally biased region" description="Basic and acidic residues" evidence="1">
    <location>
        <begin position="3227"/>
        <end position="3237"/>
    </location>
</feature>
<dbReference type="SUPFAM" id="SSF63829">
    <property type="entry name" value="Calcium-dependent phosphotriesterase"/>
    <property type="match status" value="1"/>
</dbReference>
<feature type="compositionally biased region" description="Basic residues" evidence="1">
    <location>
        <begin position="2983"/>
        <end position="2999"/>
    </location>
</feature>
<feature type="compositionally biased region" description="Basic residues" evidence="1">
    <location>
        <begin position="1809"/>
        <end position="1821"/>
    </location>
</feature>
<evidence type="ECO:0000313" key="2">
    <source>
        <dbReference type="EMBL" id="GEU28405.1"/>
    </source>
</evidence>
<feature type="region of interest" description="Disordered" evidence="1">
    <location>
        <begin position="1856"/>
        <end position="1897"/>
    </location>
</feature>
<comment type="caution">
    <text evidence="2">The sequence shown here is derived from an EMBL/GenBank/DDBJ whole genome shotgun (WGS) entry which is preliminary data.</text>
</comment>
<dbReference type="Gene3D" id="2.130.10.10">
    <property type="entry name" value="YVTN repeat-like/Quinoprotein amine dehydrogenase"/>
    <property type="match status" value="1"/>
</dbReference>
<feature type="region of interest" description="Disordered" evidence="1">
    <location>
        <begin position="3544"/>
        <end position="3578"/>
    </location>
</feature>
<organism evidence="2">
    <name type="scientific">Tanacetum cinerariifolium</name>
    <name type="common">Dalmatian daisy</name>
    <name type="synonym">Chrysanthemum cinerariifolium</name>
    <dbReference type="NCBI Taxonomy" id="118510"/>
    <lineage>
        <taxon>Eukaryota</taxon>
        <taxon>Viridiplantae</taxon>
        <taxon>Streptophyta</taxon>
        <taxon>Embryophyta</taxon>
        <taxon>Tracheophyta</taxon>
        <taxon>Spermatophyta</taxon>
        <taxon>Magnoliopsida</taxon>
        <taxon>eudicotyledons</taxon>
        <taxon>Gunneridae</taxon>
        <taxon>Pentapetalae</taxon>
        <taxon>asterids</taxon>
        <taxon>campanulids</taxon>
        <taxon>Asterales</taxon>
        <taxon>Asteraceae</taxon>
        <taxon>Asteroideae</taxon>
        <taxon>Anthemideae</taxon>
        <taxon>Anthemidinae</taxon>
        <taxon>Tanacetum</taxon>
    </lineage>
</organism>
<feature type="region of interest" description="Disordered" evidence="1">
    <location>
        <begin position="1575"/>
        <end position="1618"/>
    </location>
</feature>
<feature type="region of interest" description="Disordered" evidence="1">
    <location>
        <begin position="2983"/>
        <end position="3003"/>
    </location>
</feature>
<reference evidence="2" key="1">
    <citation type="journal article" date="2019" name="Sci. Rep.">
        <title>Draft genome of Tanacetum cinerariifolium, the natural source of mosquito coil.</title>
        <authorList>
            <person name="Yamashiro T."/>
            <person name="Shiraishi A."/>
            <person name="Satake H."/>
            <person name="Nakayama K."/>
        </authorList>
    </citation>
    <scope>NUCLEOTIDE SEQUENCE</scope>
</reference>
<feature type="compositionally biased region" description="Low complexity" evidence="1">
    <location>
        <begin position="2721"/>
        <end position="2748"/>
    </location>
</feature>
<feature type="region of interest" description="Disordered" evidence="1">
    <location>
        <begin position="962"/>
        <end position="982"/>
    </location>
</feature>
<feature type="region of interest" description="Disordered" evidence="1">
    <location>
        <begin position="3368"/>
        <end position="3434"/>
    </location>
</feature>
<protein>
    <submittedName>
        <fullName evidence="2">Uncharacterized protein</fullName>
    </submittedName>
</protein>
<feature type="region of interest" description="Disordered" evidence="1">
    <location>
        <begin position="394"/>
        <end position="435"/>
    </location>
</feature>
<sequence length="4242" mass="461941">MGIEEADIVGNRAGKQYIVLQHRSHHLAQAPDADLPHAHATDQDIPGGGRQDAKQNIHQRGLAAPGGTDERNRVARLDPDVDVVEDRGLAVAVTIAKTHGLDAARQRGVVRQLRGRADFRFGQDDVGQPFALQLQHLHFEELVDQRADPAVELSLVGDKRHEDANAEVTVEDKLGAQPDDQDMLDPEQQPVQGAIEQLQLLGAQVGIDLVDQEREPRGAALVLSLEQLDGFDAAHRFEEMTLLLCRVDDLLLGCRAQGAVPRGPRQRVQRHGAHRDAAQHGAVDEHHDQRDGGHHAIEDRFQERGGERVLNLVDGAKARYHVAEVAFLEVLHRQPYQVGKDIGAPLDIESGPHVHDDPGTHRANRLLQQHEHSEAYGQRGQQVAVGRHDHVIDHPLQKKRPDQGKDLERQRQHQDLGKRPCQSRDASHQTAQLDTRDLIAGLKTRARPQLERDARKGLRHLGHGDLAHAERRVVHHDGLGSDLLEHDKVVEVPVQDARQAQFGQVVQFQLEGARLECQLARDAHHVRQLGALERDGKLAPQGSHIGPVAVVGADHPEAGQPAFRRLGLQDQGQLAAEVEREDPFVQPSRLLHDVGVQQHARLQRLGLAVSLVGLRCQADSDAVNRLAGRRGGIAQFTGRQGCLRYRQDRAARVAEFLIRERLVAQQHLVARFDKTDRAAGRIQVRLHGGPGWNQIEQGLARIDGLADVGGHCRGGAIGRRLDHQVPLGFAFGEFLFGAGNAAVELGQLILLAQGQAGHVIFLDRQLARERQPGVPRHAVLRQFDPAGLPFDLGRQLGDFQHQAIDLVAQRLLLFALEQPRLVGLFLQGLPPPRDAGADIGLDRAVAVVALAGDHVQHLAAPDLLAFAHPFIEHDAGLGRVDLDQARIGRELSRDRYPLGVGAPAQEAHHQRTARSCSWCDFFRMDCDETLEADRRGAGQRDAARIPACNGKATGAAGVRRWRVDGPRCGKHPAGRPFDGGKQRARSAAAVQGQGKSGRHGKAAGDGVRHVVARIAAPAGDRAANQAGYEVLLALPLLRTGSQQTMQHGFHLFAVQRGTGSHQEAALAAGSAGVARQRVEYRPQADQVRRRRVIPDVVQVGRDLRFGRAGIDIEPFLAIARQHAGDRAVDGAAQRSVHTLLRQVPRGIEAAAKMVAKRVDRLFERLQFIPGGGTARYHHDLGPGRQGGAGAKIEQGPVQADVGRGIAAGRKPVHIRIGQLLGPMAREAGALRRQPFRAQQPGELGKHVLDAFEIECAFLGIRRMKTGGAFQMRGPHKTCTHEQDAPLGGGDVDRVVPMRGRVVPVLDHAGIDQGQGGNGRVRELGADHFRKNSFAQTFFQVTIDQRGAAAAAVGADPHAAVAVRIPGRIRPVLARPGGQRHGACRQQMGAVRRDVAAQRMECRVVQHGALVKPQQPGAGRTVQRHRHRVRARAEQLDALFQRHARQRRTFAALPAGEVDRLRRAETGIRINRHFVGRNPVQKIIDHGAHVAARTQDLDDAQALAFVPLVHGQRIGGTRSAAHGMGRQPAPDDQGAGPSVGIGMDAALAQCQRRIDELYSRSQRRVGIFTRLAQDRDSTADLTAPARGVEREQRLLQEPDGSGGSGRRGEQRMAPPGGDAFGNPLAALGPEIGDLVEGGEKSVAHVRQGERKAAMRDHQLRDPQVRSGTPVCQAETGILPGQHGRDMGRRQRHPAHIADGAAGVVEKQGNLIQLGRLLPRVPQRRNRQRPAMPQAQRLAHHQSQQHAALGGGVSGKAYLVKNISQRMHRSVPLHYSAATSKYLTARARFFRGKFSNHQDNHEINCRRRENRARTHRRATHGTHNHREQNSEYHGCAAGDEATDRAADTADRATRQCAGNGANAASSSACVTSGHGATDGARHGARTGASHCTTPAPGKAPVGAADSIDFKLISGGCGRRAGRSVIPAAHCKRGSSARQIFHQRPVVDPGDCHARQDPLRHRRRHPVLGHVAGGVLGSQHVAKHNRNVDPLRHQMIGVVHARILGKTGGRPGGVVLVAVRAGARSGDPPGRSQPHQLDPERRRAARYLEHGADPRRLAVARHARWPVPVRRCQLRALPSQAEPGGGLACAGERRSAGQLQPGRDVAGAGGWPGRGTAFRARSDGVDRVDGPRPYDRVWASHRRGVFYYDRASRQLVRIEGAGMQGGLLQSPDGRMWVTDDDGIVRHVPMPAQGQQLPRAPDFNQGQSRNAGQFDREGNLWALLCPQGVCRVARADSLPGRAIDPVRHATDRLDQPWQLTDLIASDVLEDREGNIWVATRSGLDRFRENKLIAVKIPGATGELSVASDGSGKLWLAEWWSRAIWTIGADGVPVRDPQRRGMSLARDRDGAVLIAGSRDIERIYQGRSTRLPLPAPGGKPADLLVLGVLDDGNTLWMASPQTSLVGYRHGQWLTRDKFNLPQRIFMSAAGGTGQLWLSNNDGSLTFYDNDKLTRYDIAAVGQESGIFPGPQLVVGGERGIAVLRDNRFVQLGPVNAEALRNVSGMAVTPDGDRWLNGAKGLVHVRRNDWEASVRTPSVPLVYEVFDALEGYPGRAEVSNRQTSLYNMGKGVLWLRATGGMVRLDTTLLRPNTVRPIVQLLRVKTEQQAYPATALLQLPPDSRNFSIQYTAPGLRKPEGMQFQYKLDGVDQQRTDQRSGGVDGNRYRAHDCAVVVVPAPVPGRHPAVPVRLVQIPSAQDHGRNCRPADGAHGRARTHRAHPARYLPAKRAGAGAARVRGTDQAARGQRAARPAGSDPRRSRPHHRRGPRPGAAVAQRSRPRTATAPARHGTGCAARRRGVRAVRARRAAPVVAAGAGRAVRDRPGSAAQCLPACAGHAGDGAHRLRRRRLIVESRRQRSRPRPAGGPRAAQGAPFRHGRHARARQARGRHHRHRQCPRPGHHHRTEGVGSAQLCSRRLNRERPARTPSRRRRRPGSDRLAADRLADDRLARRAGSAGVEPDDAIAAGFLGSVHRSVGRRQQLPGVRAIGRKGRHACRQRDHRRPRPAGVVQRSELGAPVVHALDGRLRAAGAHDDDEFLAAEPAGGIGRARPARQQFPQRAQHFIARAVSIRVVDGLEVVDVDHDDGKLLAAAGSQADLLVQHFIEKPPVVEVGQRIAYHLLLQQPPHVLDLAQLAAQLGVGRFQRQRAQFDVGNIAHQQHVAEQFAVVVQDGEDAQLQVARLVQLQFDARGAVIDDGPADVELGQLLAQRFADGDLVGAVQQRAHGRVDVHDAAPGVDHDETVGNGGGDFFARHRHQVHQSAPEQRHRQQGARGRQPQRRQVHVIRQQAQPESQVAHQRDQDRHQNVGSLAPLDQARAQIKPGQQHDGLADQGIGIQRVRPVQRATDEDAVFGAAAPGIIKIVVQARIGHRRQHDGRFDGQRGQLRARGPRCLAGRRERKHQRGRRNQHDAGENQPGPQKQGVRIAHVGQRPPSGTRLESGLKMLSSKHSTARGRCGKFHWMARSVARACLAWPGLAWPGLALQRAATARTGRRRGRAVRRLRFRRIRQPVRHHRSDDCLQQVNRPALAGLAGTRLHFALGDAEDRRNGADIDRVQRSAVQRADGDGRQRRRQVPQRRIHGGESGRCAQVIGKLHHAGAGIADDRARAGHVIDPVDGVAVQGLGHHAGLAADHHHCRCHQAGDQSADDGCFLSLHAYSSNEFIKTRFIWPAVVLDIVHRREREDRYGIDLLALRVFLGGADVVQLRIAAHELAGGGIGQHQRRMLMQQPLLELLARQAVGAHVDLDQADRIAVPGAGNQDVFARDFARHHAKRHLLVDDDALGKLVLLERGFDVVLLGIRDVGQAVPARPLVRRHALVRIGWQLAVVIDHGAVRRREKVGRARSDAVQLVIAQHQRARTARLVPGELRPVHLAPVFVPVFVRKVGIVFQSQRTGAPVGEMDAVAAFAGGRPGVERPVAARRIVDAADERAGNDQRLAGGADGRVQGRAMQIVCAVEINGHGVRPVGCLDCWTGYLTVPQRVRALDIARSGLLAGEGVAGAVQRAVCTTHSNDGVYHQACFSTSLDEHNCSSRGVERSPASLSHWQRPGHAADQPGTLGMDRQLPRSGNVERRGAKDRCQAGHDPGSRPSWQNSRGHHSAQKHSSATQGSVHGRSAGRPGDRYEQLLPDPARRPYQRAGDRRSHGKRMGPATPGSLAQNSSVLRQASVAVPGKTECGMALCADVPFATCAAMWPSAGTLTTPGYKRGRALRQVVHRFCSEVAIAVFHALAKLEQSGYAIDISLHLTAA</sequence>
<accession>A0A699GJW6</accession>
<feature type="region of interest" description="Disordered" evidence="1">
    <location>
        <begin position="1516"/>
        <end position="1535"/>
    </location>
</feature>
<dbReference type="InterPro" id="IPR013783">
    <property type="entry name" value="Ig-like_fold"/>
</dbReference>
<proteinExistence type="predicted"/>
<feature type="region of interest" description="Disordered" evidence="1">
    <location>
        <begin position="2845"/>
        <end position="2940"/>
    </location>
</feature>